<dbReference type="OMA" id="RFIAVIC"/>
<evidence type="ECO:0000256" key="1">
    <source>
        <dbReference type="ARBA" id="ARBA00004323"/>
    </source>
</evidence>
<sequence>MRFRRDEKIFVLLLFVSIIWCYHMLEHLNAQNSKEPSSIVSTREAQKKQEGQLIARGFNPHLLLLIRVPNSGTGVLAALLDKLSTMNRFSHRKEQSDQPLVTDESRVGFARQFFSRRTSPVSEYVPTVFFNFAQLGHAQNPVWLVMIRDPVQKFIANFRTKRKVLCQIRLENHLLLKGETLENCFQKDIEDCVLSRDPECALPHGREVHSSYSFTIGYFCGSESFCRVMGSKKALDQAKRNAEQFFPVVGVVEDLHNTFAKLEEILPTYFTGVDLLFHHLSDIQKNEDREVVQIDEEPLEVLQQALSLEIDFYNHIRHKLQKSVL</sequence>
<dbReference type="InterPro" id="IPR027417">
    <property type="entry name" value="P-loop_NTPase"/>
</dbReference>
<evidence type="ECO:0000256" key="5">
    <source>
        <dbReference type="ARBA" id="ARBA00022989"/>
    </source>
</evidence>
<feature type="transmembrane region" description="Helical" evidence="9">
    <location>
        <begin position="9"/>
        <end position="25"/>
    </location>
</feature>
<keyword evidence="8" id="KW-0325">Glycoprotein</keyword>
<dbReference type="STRING" id="6832.A0A553N7N6"/>
<dbReference type="AlphaFoldDB" id="A0A553N7N6"/>
<evidence type="ECO:0000256" key="2">
    <source>
        <dbReference type="ARBA" id="ARBA00022679"/>
    </source>
</evidence>
<comment type="caution">
    <text evidence="10">The sequence shown here is derived from an EMBL/GenBank/DDBJ whole genome shotgun (WGS) entry which is preliminary data.</text>
</comment>
<keyword evidence="2" id="KW-0808">Transferase</keyword>
<dbReference type="GO" id="GO:0000139">
    <property type="term" value="C:Golgi membrane"/>
    <property type="evidence" value="ECO:0007669"/>
    <property type="project" value="UniProtKB-SubCell"/>
</dbReference>
<gene>
    <name evidence="10" type="ORF">TCAL_03166</name>
</gene>
<comment type="subcellular location">
    <subcellularLocation>
        <location evidence="1">Golgi apparatus membrane</location>
        <topology evidence="1">Single-pass type II membrane protein</topology>
    </subcellularLocation>
</comment>
<keyword evidence="5 9" id="KW-1133">Transmembrane helix</keyword>
<evidence type="ECO:0000256" key="4">
    <source>
        <dbReference type="ARBA" id="ARBA00022968"/>
    </source>
</evidence>
<evidence type="ECO:0000313" key="10">
    <source>
        <dbReference type="EMBL" id="TRY61458.1"/>
    </source>
</evidence>
<keyword evidence="3 9" id="KW-0812">Transmembrane</keyword>
<keyword evidence="4" id="KW-0735">Signal-anchor</keyword>
<evidence type="ECO:0000256" key="9">
    <source>
        <dbReference type="SAM" id="Phobius"/>
    </source>
</evidence>
<dbReference type="PANTHER" id="PTHR12129:SF15">
    <property type="entry name" value="URONYL 2-SULFOTRANSFERASE"/>
    <property type="match status" value="1"/>
</dbReference>
<keyword evidence="11" id="KW-1185">Reference proteome</keyword>
<keyword evidence="6" id="KW-0333">Golgi apparatus</keyword>
<organism evidence="10 11">
    <name type="scientific">Tigriopus californicus</name>
    <name type="common">Marine copepod</name>
    <dbReference type="NCBI Taxonomy" id="6832"/>
    <lineage>
        <taxon>Eukaryota</taxon>
        <taxon>Metazoa</taxon>
        <taxon>Ecdysozoa</taxon>
        <taxon>Arthropoda</taxon>
        <taxon>Crustacea</taxon>
        <taxon>Multicrustacea</taxon>
        <taxon>Hexanauplia</taxon>
        <taxon>Copepoda</taxon>
        <taxon>Harpacticoida</taxon>
        <taxon>Harpacticidae</taxon>
        <taxon>Tigriopus</taxon>
    </lineage>
</organism>
<dbReference type="Proteomes" id="UP000318571">
    <property type="component" value="Chromosome 8"/>
</dbReference>
<evidence type="ECO:0008006" key="12">
    <source>
        <dbReference type="Google" id="ProtNLM"/>
    </source>
</evidence>
<dbReference type="InterPro" id="IPR007734">
    <property type="entry name" value="Heparan_SO4_2-O-STrfase"/>
</dbReference>
<evidence type="ECO:0000256" key="7">
    <source>
        <dbReference type="ARBA" id="ARBA00023136"/>
    </source>
</evidence>
<name>A0A553N7N6_TIGCA</name>
<evidence type="ECO:0000313" key="11">
    <source>
        <dbReference type="Proteomes" id="UP000318571"/>
    </source>
</evidence>
<protein>
    <recommendedName>
        <fullName evidence="12">Sulfotransferase domain-containing protein</fullName>
    </recommendedName>
</protein>
<dbReference type="OrthoDB" id="10019582at2759"/>
<proteinExistence type="predicted"/>
<dbReference type="GO" id="GO:0008146">
    <property type="term" value="F:sulfotransferase activity"/>
    <property type="evidence" value="ECO:0007669"/>
    <property type="project" value="InterPro"/>
</dbReference>
<evidence type="ECO:0000256" key="3">
    <source>
        <dbReference type="ARBA" id="ARBA00022692"/>
    </source>
</evidence>
<keyword evidence="7 9" id="KW-0472">Membrane</keyword>
<accession>A0A553N7N6</accession>
<dbReference type="EMBL" id="VCGU01000459">
    <property type="protein sequence ID" value="TRY61458.1"/>
    <property type="molecule type" value="Genomic_DNA"/>
</dbReference>
<evidence type="ECO:0000256" key="6">
    <source>
        <dbReference type="ARBA" id="ARBA00023034"/>
    </source>
</evidence>
<dbReference type="PANTHER" id="PTHR12129">
    <property type="entry name" value="HEPARAN SULFATE 2-O-SULFOTRANSFERASE"/>
    <property type="match status" value="1"/>
</dbReference>
<dbReference type="Gene3D" id="3.40.50.300">
    <property type="entry name" value="P-loop containing nucleotide triphosphate hydrolases"/>
    <property type="match status" value="1"/>
</dbReference>
<reference evidence="10 11" key="1">
    <citation type="journal article" date="2018" name="Nat. Ecol. Evol.">
        <title>Genomic signatures of mitonuclear coevolution across populations of Tigriopus californicus.</title>
        <authorList>
            <person name="Barreto F.S."/>
            <person name="Watson E.T."/>
            <person name="Lima T.G."/>
            <person name="Willett C.S."/>
            <person name="Edmands S."/>
            <person name="Li W."/>
            <person name="Burton R.S."/>
        </authorList>
    </citation>
    <scope>NUCLEOTIDE SEQUENCE [LARGE SCALE GENOMIC DNA]</scope>
    <source>
        <strain evidence="10 11">San Diego</strain>
    </source>
</reference>
<evidence type="ECO:0000256" key="8">
    <source>
        <dbReference type="ARBA" id="ARBA00023180"/>
    </source>
</evidence>